<organism evidence="3">
    <name type="scientific">anaerobic digester metagenome</name>
    <dbReference type="NCBI Taxonomy" id="1263854"/>
    <lineage>
        <taxon>unclassified sequences</taxon>
        <taxon>metagenomes</taxon>
        <taxon>ecological metagenomes</taxon>
    </lineage>
</organism>
<name>A0A485M3K4_9ZZZZ</name>
<dbReference type="AlphaFoldDB" id="A0A485M3K4"/>
<sequence length="378" mass="41658">MNIAVFSDSYYPYISGVVRSIELFRQELQKLGHNVYIFAPSYYRQGEEEGVFRFPSVTAPTNKGFSLALPFAPGAGKMIRELKIDLIHCHSPFLLGSVGARTARRHNLPLVFTHHTLYDLYIHYVPLFPALARKLVLGYVRKFCNNCNLVITPTSIVARRLRKLGITAPIQSIPTGVKLEEFAGTDPRWLRREYGIGPGEKVLLCVARFGKEKNLDMVLDAFLLINRAYPATRLFLVGLGPYEKELRAITAGKGLDSRVTIIGRPLSRQILANYYAGSDLFIYAAVTETQGIIINEAQAAGLPVVAVGVNGIAEMVKEGFDGFLTPPSAKALAEKTLFLLHNGELRQRLGNQARESAEKISAASTAARMAGAYQALLS</sequence>
<dbReference type="PANTHER" id="PTHR45947">
    <property type="entry name" value="SULFOQUINOVOSYL TRANSFERASE SQD2"/>
    <property type="match status" value="1"/>
</dbReference>
<dbReference type="GO" id="GO:0016757">
    <property type="term" value="F:glycosyltransferase activity"/>
    <property type="evidence" value="ECO:0007669"/>
    <property type="project" value="InterPro"/>
</dbReference>
<accession>A0A485M3K4</accession>
<dbReference type="Gene3D" id="3.40.50.2000">
    <property type="entry name" value="Glycogen Phosphorylase B"/>
    <property type="match status" value="2"/>
</dbReference>
<evidence type="ECO:0000259" key="2">
    <source>
        <dbReference type="Pfam" id="PF13439"/>
    </source>
</evidence>
<evidence type="ECO:0000313" key="3">
    <source>
        <dbReference type="EMBL" id="VFU17651.1"/>
    </source>
</evidence>
<dbReference type="SUPFAM" id="SSF53756">
    <property type="entry name" value="UDP-Glycosyltransferase/glycogen phosphorylase"/>
    <property type="match status" value="1"/>
</dbReference>
<reference evidence="3" key="1">
    <citation type="submission" date="2019-03" db="EMBL/GenBank/DDBJ databases">
        <authorList>
            <person name="Hao L."/>
        </authorList>
    </citation>
    <scope>NUCLEOTIDE SEQUENCE</scope>
</reference>
<feature type="domain" description="Glycosyl transferase family 1" evidence="1">
    <location>
        <begin position="191"/>
        <end position="355"/>
    </location>
</feature>
<proteinExistence type="predicted"/>
<dbReference type="Pfam" id="PF00534">
    <property type="entry name" value="Glycos_transf_1"/>
    <property type="match status" value="1"/>
</dbReference>
<evidence type="ECO:0008006" key="4">
    <source>
        <dbReference type="Google" id="ProtNLM"/>
    </source>
</evidence>
<dbReference type="PANTHER" id="PTHR45947:SF3">
    <property type="entry name" value="SULFOQUINOVOSYL TRANSFERASE SQD2"/>
    <property type="match status" value="1"/>
</dbReference>
<dbReference type="InterPro" id="IPR001296">
    <property type="entry name" value="Glyco_trans_1"/>
</dbReference>
<dbReference type="InterPro" id="IPR050194">
    <property type="entry name" value="Glycosyltransferase_grp1"/>
</dbReference>
<protein>
    <recommendedName>
        <fullName evidence="4">Alpha-monoglucosyldiacylglycerol synthase</fullName>
    </recommendedName>
</protein>
<feature type="domain" description="Glycosyltransferase subfamily 4-like N-terminal" evidence="2">
    <location>
        <begin position="14"/>
        <end position="180"/>
    </location>
</feature>
<evidence type="ECO:0000259" key="1">
    <source>
        <dbReference type="Pfam" id="PF00534"/>
    </source>
</evidence>
<dbReference type="InterPro" id="IPR028098">
    <property type="entry name" value="Glyco_trans_4-like_N"/>
</dbReference>
<dbReference type="EMBL" id="CAADRN010000300">
    <property type="protein sequence ID" value="VFU17651.1"/>
    <property type="molecule type" value="Genomic_DNA"/>
</dbReference>
<dbReference type="Pfam" id="PF13439">
    <property type="entry name" value="Glyco_transf_4"/>
    <property type="match status" value="1"/>
</dbReference>
<gene>
    <name evidence="3" type="ORF">SCFA_3690004</name>
</gene>
<dbReference type="CDD" id="cd03817">
    <property type="entry name" value="GT4_UGDG-like"/>
    <property type="match status" value="1"/>
</dbReference>